<sequence length="255" mass="26199">MEPSWHSESPDHFAGLRVAVTGGTSGLGLALVRELLGRGARVAFVARTPERVVQVAEANPGAKGIVGDVSKKEDIYLLALQIVGELGGLDVLVNNASDLGPVPLRLLGDTDCEDLERALATNLLGPFRLTKAVLGALAASAREGSGAVVLNVSSDAAVNAYPRWGAYGASKAALRHMTAIWDAELAAEGVRFLSVDPGDMDTPMHQAAIPDADPTTLKRPETAARELADAIRAALPGSILASGVGAGDRNAGGAL</sequence>
<evidence type="ECO:0000256" key="3">
    <source>
        <dbReference type="RuleBase" id="RU000363"/>
    </source>
</evidence>
<evidence type="ECO:0000313" key="5">
    <source>
        <dbReference type="Proteomes" id="UP000214646"/>
    </source>
</evidence>
<dbReference type="AlphaFoldDB" id="A0A225DT77"/>
<keyword evidence="2" id="KW-0560">Oxidoreductase</keyword>
<comment type="similarity">
    <text evidence="1 3">Belongs to the short-chain dehydrogenases/reductases (SDR) family.</text>
</comment>
<comment type="caution">
    <text evidence="4">The sequence shown here is derived from an EMBL/GenBank/DDBJ whole genome shotgun (WGS) entry which is preliminary data.</text>
</comment>
<dbReference type="Pfam" id="PF00106">
    <property type="entry name" value="adh_short"/>
    <property type="match status" value="1"/>
</dbReference>
<dbReference type="PANTHER" id="PTHR43669">
    <property type="entry name" value="5-KETO-D-GLUCONATE 5-REDUCTASE"/>
    <property type="match status" value="1"/>
</dbReference>
<dbReference type="InterPro" id="IPR002347">
    <property type="entry name" value="SDR_fam"/>
</dbReference>
<dbReference type="Gene3D" id="3.40.50.720">
    <property type="entry name" value="NAD(P)-binding Rossmann-like Domain"/>
    <property type="match status" value="1"/>
</dbReference>
<evidence type="ECO:0000256" key="2">
    <source>
        <dbReference type="ARBA" id="ARBA00023002"/>
    </source>
</evidence>
<accession>A0A225DT77</accession>
<name>A0A225DT77_9BACT</name>
<gene>
    <name evidence="4" type="ORF">FRUB_04688</name>
</gene>
<dbReference type="RefSeq" id="WP_088255777.1">
    <property type="nucleotide sequence ID" value="NZ_NIDE01000007.1"/>
</dbReference>
<organism evidence="4 5">
    <name type="scientific">Fimbriiglobus ruber</name>
    <dbReference type="NCBI Taxonomy" id="1908690"/>
    <lineage>
        <taxon>Bacteria</taxon>
        <taxon>Pseudomonadati</taxon>
        <taxon>Planctomycetota</taxon>
        <taxon>Planctomycetia</taxon>
        <taxon>Gemmatales</taxon>
        <taxon>Gemmataceae</taxon>
        <taxon>Fimbriiglobus</taxon>
    </lineage>
</organism>
<dbReference type="PRINTS" id="PR00080">
    <property type="entry name" value="SDRFAMILY"/>
</dbReference>
<dbReference type="GO" id="GO:0016491">
    <property type="term" value="F:oxidoreductase activity"/>
    <property type="evidence" value="ECO:0007669"/>
    <property type="project" value="UniProtKB-KW"/>
</dbReference>
<keyword evidence="5" id="KW-1185">Reference proteome</keyword>
<evidence type="ECO:0000313" key="4">
    <source>
        <dbReference type="EMBL" id="OWK40796.1"/>
    </source>
</evidence>
<reference evidence="5" key="1">
    <citation type="submission" date="2017-06" db="EMBL/GenBank/DDBJ databases">
        <title>Genome analysis of Fimbriiglobus ruber SP5, the first member of the order Planctomycetales with confirmed chitinolytic capability.</title>
        <authorList>
            <person name="Ravin N.V."/>
            <person name="Rakitin A.L."/>
            <person name="Ivanova A.A."/>
            <person name="Beletsky A.V."/>
            <person name="Kulichevskaya I.S."/>
            <person name="Mardanov A.V."/>
            <person name="Dedysh S.N."/>
        </authorList>
    </citation>
    <scope>NUCLEOTIDE SEQUENCE [LARGE SCALE GENOMIC DNA]</scope>
    <source>
        <strain evidence="5">SP5</strain>
    </source>
</reference>
<dbReference type="Proteomes" id="UP000214646">
    <property type="component" value="Unassembled WGS sequence"/>
</dbReference>
<dbReference type="OrthoDB" id="9810734at2"/>
<dbReference type="SUPFAM" id="SSF51735">
    <property type="entry name" value="NAD(P)-binding Rossmann-fold domains"/>
    <property type="match status" value="1"/>
</dbReference>
<dbReference type="InterPro" id="IPR036291">
    <property type="entry name" value="NAD(P)-bd_dom_sf"/>
</dbReference>
<protein>
    <submittedName>
        <fullName evidence="4">Putative oxidoreductase</fullName>
    </submittedName>
</protein>
<dbReference type="PRINTS" id="PR00081">
    <property type="entry name" value="GDHRDH"/>
</dbReference>
<evidence type="ECO:0000256" key="1">
    <source>
        <dbReference type="ARBA" id="ARBA00006484"/>
    </source>
</evidence>
<dbReference type="CDD" id="cd05233">
    <property type="entry name" value="SDR_c"/>
    <property type="match status" value="1"/>
</dbReference>
<dbReference type="EMBL" id="NIDE01000007">
    <property type="protein sequence ID" value="OWK40796.1"/>
    <property type="molecule type" value="Genomic_DNA"/>
</dbReference>
<proteinExistence type="inferred from homology"/>
<dbReference type="PANTHER" id="PTHR43669:SF3">
    <property type="entry name" value="ALCOHOL DEHYDROGENASE, PUTATIVE (AFU_ORTHOLOGUE AFUA_3G03445)-RELATED"/>
    <property type="match status" value="1"/>
</dbReference>